<feature type="domain" description="DUF2828" evidence="1">
    <location>
        <begin position="44"/>
        <end position="334"/>
    </location>
</feature>
<dbReference type="AlphaFoldDB" id="A0A251MXN4"/>
<evidence type="ECO:0000313" key="3">
    <source>
        <dbReference type="EMBL" id="ONH91855.1"/>
    </source>
</evidence>
<sequence>MVPPACLLGPPELHLDHPISTIIKPHEENPPLVKGRSFSSNAPLNPCLEFFFQATIYSDKSRENPDEAMAWDHDPLTTLKLIFCLRMAGRPNKEAFYKSLVWLHKNHPLTLALNLKVFVELVWLKDLLEILYRVLQIPIDEAKKKEEEERQKLRKSYCYWPRYWSCDWCIDEAKEKEEKEKEEITPVTDVREVRIARAKSAVDRYQNDPEYRLLHDIVSEVFVEILTSDLLSLESGEIEKISSVSKLCPSIDSSYDRETLICENIAKKMFPRHNFEEYKDVEEAHYSYRVRDRLRKQVLSPLRKALECSTAAKQNKKSSSSFKNRKALIALEIYRKIIGCGVGGGYDESKLSFNICMKLVDMLLRKKTIFNMCFGDQLNLPHQRLVHELQNTGKLRNCIAVCDLPESKRGTLKEMVCISMGLLVSELSEKPWQGSVFSFSDFPRLHKIEGDNLKSKCEFMRQIECAEMVDFSNIYIQFLQIAIAEGNAKVPKRIFVFTYRDFEKASRNNWVRDFKEALDNYRKRGYFNVPHLMFWNLNNPIAKPEEIGRPVKNHNVGTKLTGFFNNLLSLFFEGEIDSRTYAGQVHGASGGIDVLDFKKAFKNNWVLDYKEAWKNYRKRGYATVPPLVFWNLKNPIAEPEVIGSPVKNHNAGIIITGFSNNLISLFFKGETDSRTYATRRARVRAVFGIDLQSELRFYSKG</sequence>
<feature type="domain" description="DUF7788" evidence="2">
    <location>
        <begin position="597"/>
        <end position="671"/>
    </location>
</feature>
<dbReference type="Gramene" id="ONH91855">
    <property type="protein sequence ID" value="ONH91855"/>
    <property type="gene ID" value="PRUPE_8G139800"/>
</dbReference>
<organism evidence="3 4">
    <name type="scientific">Prunus persica</name>
    <name type="common">Peach</name>
    <name type="synonym">Amygdalus persica</name>
    <dbReference type="NCBI Taxonomy" id="3760"/>
    <lineage>
        <taxon>Eukaryota</taxon>
        <taxon>Viridiplantae</taxon>
        <taxon>Streptophyta</taxon>
        <taxon>Embryophyta</taxon>
        <taxon>Tracheophyta</taxon>
        <taxon>Spermatophyta</taxon>
        <taxon>Magnoliopsida</taxon>
        <taxon>eudicotyledons</taxon>
        <taxon>Gunneridae</taxon>
        <taxon>Pentapetalae</taxon>
        <taxon>rosids</taxon>
        <taxon>fabids</taxon>
        <taxon>Rosales</taxon>
        <taxon>Rosaceae</taxon>
        <taxon>Amygdaloideae</taxon>
        <taxon>Amygdaleae</taxon>
        <taxon>Prunus</taxon>
    </lineage>
</organism>
<protein>
    <submittedName>
        <fullName evidence="3">Uncharacterized protein</fullName>
    </submittedName>
</protein>
<dbReference type="PANTHER" id="PTHR31373:SF17">
    <property type="entry name" value="OS06G0652100 PROTEIN"/>
    <property type="match status" value="1"/>
</dbReference>
<keyword evidence="4" id="KW-1185">Reference proteome</keyword>
<dbReference type="EMBL" id="CM007658">
    <property type="protein sequence ID" value="ONH91855.1"/>
    <property type="molecule type" value="Genomic_DNA"/>
</dbReference>
<dbReference type="Proteomes" id="UP000006882">
    <property type="component" value="Chromosome G8"/>
</dbReference>
<evidence type="ECO:0000259" key="1">
    <source>
        <dbReference type="Pfam" id="PF11443"/>
    </source>
</evidence>
<accession>A0A251MXN4</accession>
<dbReference type="Pfam" id="PF25043">
    <property type="entry name" value="DUF7788"/>
    <property type="match status" value="2"/>
</dbReference>
<dbReference type="eggNOG" id="ENOG502QT1I">
    <property type="taxonomic scope" value="Eukaryota"/>
</dbReference>
<feature type="domain" description="DUF7788" evidence="2">
    <location>
        <begin position="397"/>
        <end position="576"/>
    </location>
</feature>
<dbReference type="InterPro" id="IPR011205">
    <property type="entry name" value="UCP015417_vWA"/>
</dbReference>
<dbReference type="Pfam" id="PF11443">
    <property type="entry name" value="DUF2828"/>
    <property type="match status" value="1"/>
</dbReference>
<evidence type="ECO:0000313" key="4">
    <source>
        <dbReference type="Proteomes" id="UP000006882"/>
    </source>
</evidence>
<dbReference type="PANTHER" id="PTHR31373">
    <property type="entry name" value="OS06G0652100 PROTEIN"/>
    <property type="match status" value="1"/>
</dbReference>
<evidence type="ECO:0000259" key="2">
    <source>
        <dbReference type="Pfam" id="PF25043"/>
    </source>
</evidence>
<dbReference type="InterPro" id="IPR056690">
    <property type="entry name" value="DUF7788"/>
</dbReference>
<proteinExistence type="predicted"/>
<reference evidence="3 4" key="1">
    <citation type="journal article" date="2013" name="Nat. Genet.">
        <title>The high-quality draft genome of peach (Prunus persica) identifies unique patterns of genetic diversity, domestication and genome evolution.</title>
        <authorList>
            <consortium name="International Peach Genome Initiative"/>
            <person name="Verde I."/>
            <person name="Abbott A.G."/>
            <person name="Scalabrin S."/>
            <person name="Jung S."/>
            <person name="Shu S."/>
            <person name="Marroni F."/>
            <person name="Zhebentyayeva T."/>
            <person name="Dettori M.T."/>
            <person name="Grimwood J."/>
            <person name="Cattonaro F."/>
            <person name="Zuccolo A."/>
            <person name="Rossini L."/>
            <person name="Jenkins J."/>
            <person name="Vendramin E."/>
            <person name="Meisel L.A."/>
            <person name="Decroocq V."/>
            <person name="Sosinski B."/>
            <person name="Prochnik S."/>
            <person name="Mitros T."/>
            <person name="Policriti A."/>
            <person name="Cipriani G."/>
            <person name="Dondini L."/>
            <person name="Ficklin S."/>
            <person name="Goodstein D.M."/>
            <person name="Xuan P."/>
            <person name="Del Fabbro C."/>
            <person name="Aramini V."/>
            <person name="Copetti D."/>
            <person name="Gonzalez S."/>
            <person name="Horner D.S."/>
            <person name="Falchi R."/>
            <person name="Lucas S."/>
            <person name="Mica E."/>
            <person name="Maldonado J."/>
            <person name="Lazzari B."/>
            <person name="Bielenberg D."/>
            <person name="Pirona R."/>
            <person name="Miculan M."/>
            <person name="Barakat A."/>
            <person name="Testolin R."/>
            <person name="Stella A."/>
            <person name="Tartarini S."/>
            <person name="Tonutti P."/>
            <person name="Arus P."/>
            <person name="Orellana A."/>
            <person name="Wells C."/>
            <person name="Main D."/>
            <person name="Vizzotto G."/>
            <person name="Silva H."/>
            <person name="Salamini F."/>
            <person name="Schmutz J."/>
            <person name="Morgante M."/>
            <person name="Rokhsar D.S."/>
        </authorList>
    </citation>
    <scope>NUCLEOTIDE SEQUENCE [LARGE SCALE GENOMIC DNA]</scope>
    <source>
        <strain evidence="4">cv. Nemared</strain>
    </source>
</reference>
<dbReference type="InterPro" id="IPR058580">
    <property type="entry name" value="DUF2828"/>
</dbReference>
<name>A0A251MXN4_PRUPE</name>
<gene>
    <name evidence="3" type="ORF">PRUPE_8G139800</name>
</gene>